<dbReference type="InterPro" id="IPR037066">
    <property type="entry name" value="Plug_dom_sf"/>
</dbReference>
<dbReference type="Gene3D" id="2.40.170.20">
    <property type="entry name" value="TonB-dependent receptor, beta-barrel domain"/>
    <property type="match status" value="1"/>
</dbReference>
<feature type="domain" description="TonB-dependent receptor plug" evidence="8">
    <location>
        <begin position="219"/>
        <end position="339"/>
    </location>
</feature>
<dbReference type="NCBIfam" id="TIGR04056">
    <property type="entry name" value="OMP_RagA_SusC"/>
    <property type="match status" value="1"/>
</dbReference>
<dbReference type="InterPro" id="IPR023996">
    <property type="entry name" value="TonB-dep_OMP_SusC/RagA"/>
</dbReference>
<comment type="caution">
    <text evidence="9">The sequence shown here is derived from an EMBL/GenBank/DDBJ whole genome shotgun (WGS) entry which is preliminary data.</text>
</comment>
<dbReference type="EMBL" id="JAQMRD010000005">
    <property type="protein sequence ID" value="MDB9222512.1"/>
    <property type="molecule type" value="Genomic_DNA"/>
</dbReference>
<protein>
    <submittedName>
        <fullName evidence="9">SusC/RagA family TonB-linked outer membrane protein</fullName>
    </submittedName>
</protein>
<dbReference type="Pfam" id="PF13715">
    <property type="entry name" value="CarbopepD_reg_2"/>
    <property type="match status" value="1"/>
</dbReference>
<dbReference type="InterPro" id="IPR012910">
    <property type="entry name" value="Plug_dom"/>
</dbReference>
<dbReference type="Gene3D" id="2.60.40.1120">
    <property type="entry name" value="Carboxypeptidase-like, regulatory domain"/>
    <property type="match status" value="1"/>
</dbReference>
<evidence type="ECO:0000313" key="9">
    <source>
        <dbReference type="EMBL" id="MDB9222512.1"/>
    </source>
</evidence>
<dbReference type="NCBIfam" id="TIGR04057">
    <property type="entry name" value="SusC_RagA_signa"/>
    <property type="match status" value="1"/>
</dbReference>
<dbReference type="InterPro" id="IPR008969">
    <property type="entry name" value="CarboxyPept-like_regulatory"/>
</dbReference>
<dbReference type="InterPro" id="IPR036942">
    <property type="entry name" value="Beta-barrel_TonB_sf"/>
</dbReference>
<keyword evidence="6 7" id="KW-0998">Cell outer membrane</keyword>
<dbReference type="PROSITE" id="PS52016">
    <property type="entry name" value="TONB_DEPENDENT_REC_3"/>
    <property type="match status" value="1"/>
</dbReference>
<dbReference type="Pfam" id="PF07715">
    <property type="entry name" value="Plug"/>
    <property type="match status" value="1"/>
</dbReference>
<dbReference type="SUPFAM" id="SSF56935">
    <property type="entry name" value="Porins"/>
    <property type="match status" value="1"/>
</dbReference>
<evidence type="ECO:0000256" key="3">
    <source>
        <dbReference type="ARBA" id="ARBA00022452"/>
    </source>
</evidence>
<evidence type="ECO:0000256" key="1">
    <source>
        <dbReference type="ARBA" id="ARBA00004571"/>
    </source>
</evidence>
<keyword evidence="5 7" id="KW-0472">Membrane</keyword>
<dbReference type="RefSeq" id="WP_272055079.1">
    <property type="nucleotide sequence ID" value="NZ_JAQMRB010000039.1"/>
</dbReference>
<evidence type="ECO:0000256" key="6">
    <source>
        <dbReference type="ARBA" id="ARBA00023237"/>
    </source>
</evidence>
<dbReference type="InterPro" id="IPR023997">
    <property type="entry name" value="TonB-dep_OMP_SusC/RagA_CS"/>
</dbReference>
<comment type="subcellular location">
    <subcellularLocation>
        <location evidence="1 7">Cell outer membrane</location>
        <topology evidence="1 7">Multi-pass membrane protein</topology>
    </subcellularLocation>
</comment>
<sequence>MEKNGESKGNLRSAQKIFRRMKILAFFMLVWLIQVKGEVYSQNQLVTLQLKNCNVEEFLQEVKNQTGIRFMYRSEFVRDIPRFSLDVRQERLDEVLEQVFAAQGIRCRFEDEVVILMKDQAENKMREIRGTVRDAGGNALPGVTVLIKGTSLGTATDADGKYALKLPEGNHVLIFTMVGMESREEPVDKRTEIDVVLKEEAAEIDEVVVTGIFKKARESYTGSVSTISSDDLKVFRGQNLLQTLKNADVSLNFAVNNAAGSNPNARPRVNIRGNSSLPDLDALNEEASNTVNEPLVILDGFEISLERLMDYNDEEIESINILKDAAATAIYGSRGSNGVIVIITKEPEEGKLRVNAEVGIDMEVPDLTSYDLLNAEEKLQLEYDLGLYDDENPRYDMLYKEMYNQRKRNVLAGATTDWIAKPIRTGVGSHYNLRLEGGSEQFRWSVTTNYKNVAGAMKNSYRRTFNGGITLMYKVKNLIFKNYTSYGTNRTQESNYGSFSDYVAQQPWASPYDENGNVREYFEGFYGSIRGRGGRNPLYDAMLNTVDKSGSEELTDNFAIEWNIVEGMTLRGQFGITTQNNHSDYFLPANHSYFTTGDNKEVYETDEGFFRRGRYTYGSGKNNSYSGNVTLSYSKLFRDKHLLYVGLDYSVAMNESTNYSFVFEGFSNENMNFIGNAGGYEKDGIPVGTQGKSRRLGFTGNVNYTYDGRYYVDASARVDGSSTFGSDKKYAPFWSVGLGWNLHSEQFLKGNEVINNLRLKVSYGQTGSQQGSGSGASTLYAYQTGNRYLNWTGASLKELGNPRLTWQTTDNFNIGAELGLWNGRIKAEFDFYTKKTANLLSNMDLPHSMGLTSYVANVGEVKNRGWEASLGVYAIRDTERELSLLISGQLTYDKNWVSKLSQEVKKQTEAYLEQDVDVSNLLYEGNPQNAIYAIRSLGIDPSTGKELFLTREGDITDTWKAGDKVYLGQKDPRYRGNLNAMLTWKKLTFNMSFYYYWGGKTYNQTLVDRVEVTTSKLTTSNVDRRVYTERWMNPGDVKFFKGFSNSATRASSRFVMPDNVLELSSVSLQYRWDTPWIRKYTGTQSITFGVNMNDLFHWGSTKFERGTDYPFARNIQANIRFLF</sequence>
<evidence type="ECO:0000256" key="7">
    <source>
        <dbReference type="PROSITE-ProRule" id="PRU01360"/>
    </source>
</evidence>
<dbReference type="InterPro" id="IPR039426">
    <property type="entry name" value="TonB-dep_rcpt-like"/>
</dbReference>
<dbReference type="GO" id="GO:0009279">
    <property type="term" value="C:cell outer membrane"/>
    <property type="evidence" value="ECO:0007669"/>
    <property type="project" value="UniProtKB-SubCell"/>
</dbReference>
<dbReference type="Proteomes" id="UP001212263">
    <property type="component" value="Unassembled WGS sequence"/>
</dbReference>
<comment type="similarity">
    <text evidence="7">Belongs to the TonB-dependent receptor family.</text>
</comment>
<evidence type="ECO:0000256" key="5">
    <source>
        <dbReference type="ARBA" id="ARBA00023136"/>
    </source>
</evidence>
<organism evidence="9 10">
    <name type="scientific">Odoribacter splanchnicus</name>
    <dbReference type="NCBI Taxonomy" id="28118"/>
    <lineage>
        <taxon>Bacteria</taxon>
        <taxon>Pseudomonadati</taxon>
        <taxon>Bacteroidota</taxon>
        <taxon>Bacteroidia</taxon>
        <taxon>Bacteroidales</taxon>
        <taxon>Odoribacteraceae</taxon>
        <taxon>Odoribacter</taxon>
    </lineage>
</organism>
<evidence type="ECO:0000313" key="10">
    <source>
        <dbReference type="Proteomes" id="UP001212263"/>
    </source>
</evidence>
<dbReference type="SUPFAM" id="SSF49464">
    <property type="entry name" value="Carboxypeptidase regulatory domain-like"/>
    <property type="match status" value="1"/>
</dbReference>
<name>A0AAW6FH10_9BACT</name>
<keyword evidence="3 7" id="KW-1134">Transmembrane beta strand</keyword>
<evidence type="ECO:0000256" key="4">
    <source>
        <dbReference type="ARBA" id="ARBA00022692"/>
    </source>
</evidence>
<keyword evidence="2 7" id="KW-0813">Transport</keyword>
<proteinExistence type="inferred from homology"/>
<gene>
    <name evidence="9" type="ORF">PN645_05765</name>
</gene>
<evidence type="ECO:0000259" key="8">
    <source>
        <dbReference type="Pfam" id="PF07715"/>
    </source>
</evidence>
<accession>A0AAW6FH10</accession>
<dbReference type="Gene3D" id="2.170.130.10">
    <property type="entry name" value="TonB-dependent receptor, plug domain"/>
    <property type="match status" value="1"/>
</dbReference>
<dbReference type="AlphaFoldDB" id="A0AAW6FH10"/>
<keyword evidence="4 7" id="KW-0812">Transmembrane</keyword>
<reference evidence="9" key="1">
    <citation type="submission" date="2023-01" db="EMBL/GenBank/DDBJ databases">
        <title>Human gut microbiome strain richness.</title>
        <authorList>
            <person name="Chen-Liaw A."/>
        </authorList>
    </citation>
    <scope>NUCLEOTIDE SEQUENCE</scope>
    <source>
        <strain evidence="9">RTP21484st1_B7_RTP21484_190118</strain>
    </source>
</reference>
<evidence type="ECO:0000256" key="2">
    <source>
        <dbReference type="ARBA" id="ARBA00022448"/>
    </source>
</evidence>